<dbReference type="RefSeq" id="WP_059067448.1">
    <property type="nucleotide sequence ID" value="NZ_JAOQJX010000001.1"/>
</dbReference>
<comment type="caution">
    <text evidence="7">The sequence shown here is derived from an EMBL/GenBank/DDBJ whole genome shotgun (WGS) entry which is preliminary data.</text>
</comment>
<evidence type="ECO:0000256" key="2">
    <source>
        <dbReference type="ARBA" id="ARBA00020422"/>
    </source>
</evidence>
<dbReference type="PROSITE" id="PS51350">
    <property type="entry name" value="PTS_HPR_DOM"/>
    <property type="match status" value="1"/>
</dbReference>
<evidence type="ECO:0000256" key="3">
    <source>
        <dbReference type="ARBA" id="ARBA00022448"/>
    </source>
</evidence>
<protein>
    <recommendedName>
        <fullName evidence="2">Phosphocarrier protein HPr</fullName>
    </recommendedName>
    <alternativeName>
        <fullName evidence="5">Histidine-containing protein</fullName>
    </alternativeName>
</protein>
<accession>A0ABT2T770</accession>
<dbReference type="PRINTS" id="PR00107">
    <property type="entry name" value="PHOSPHOCPHPR"/>
</dbReference>
<dbReference type="InterPro" id="IPR050399">
    <property type="entry name" value="HPr"/>
</dbReference>
<dbReference type="Pfam" id="PF00381">
    <property type="entry name" value="PTS-HPr"/>
    <property type="match status" value="1"/>
</dbReference>
<dbReference type="InterPro" id="IPR035895">
    <property type="entry name" value="HPr-like_sf"/>
</dbReference>
<evidence type="ECO:0000313" key="7">
    <source>
        <dbReference type="EMBL" id="MCU6746102.1"/>
    </source>
</evidence>
<keyword evidence="4" id="KW-0762">Sugar transport</keyword>
<dbReference type="CDD" id="cd00367">
    <property type="entry name" value="PTS-HPr_like"/>
    <property type="match status" value="1"/>
</dbReference>
<reference evidence="7 8" key="1">
    <citation type="journal article" date="2021" name="ISME Commun">
        <title>Automated analysis of genomic sequences facilitates high-throughput and comprehensive description of bacteria.</title>
        <authorList>
            <person name="Hitch T.C.A."/>
        </authorList>
    </citation>
    <scope>NUCLEOTIDE SEQUENCE [LARGE SCALE GENOMIC DNA]</scope>
    <source>
        <strain evidence="7 8">H2_18</strain>
    </source>
</reference>
<gene>
    <name evidence="7" type="ORF">OCV51_00250</name>
</gene>
<name>A0ABT2T770_9FIRM</name>
<evidence type="ECO:0000313" key="8">
    <source>
        <dbReference type="Proteomes" id="UP001652394"/>
    </source>
</evidence>
<evidence type="ECO:0000256" key="5">
    <source>
        <dbReference type="ARBA" id="ARBA00033055"/>
    </source>
</evidence>
<organism evidence="7 8">
    <name type="scientific">Faecalicatena acetigenes</name>
    <dbReference type="NCBI Taxonomy" id="2981790"/>
    <lineage>
        <taxon>Bacteria</taxon>
        <taxon>Bacillati</taxon>
        <taxon>Bacillota</taxon>
        <taxon>Clostridia</taxon>
        <taxon>Lachnospirales</taxon>
        <taxon>Lachnospiraceae</taxon>
        <taxon>Faecalicatena</taxon>
    </lineage>
</organism>
<feature type="domain" description="HPr" evidence="6">
    <location>
        <begin position="1"/>
        <end position="91"/>
    </location>
</feature>
<dbReference type="EMBL" id="JAOQJX010000001">
    <property type="protein sequence ID" value="MCU6746102.1"/>
    <property type="molecule type" value="Genomic_DNA"/>
</dbReference>
<keyword evidence="3" id="KW-0813">Transport</keyword>
<dbReference type="Gene3D" id="3.30.1340.10">
    <property type="entry name" value="HPr-like"/>
    <property type="match status" value="1"/>
</dbReference>
<evidence type="ECO:0000259" key="6">
    <source>
        <dbReference type="PROSITE" id="PS51350"/>
    </source>
</evidence>
<dbReference type="InterPro" id="IPR001020">
    <property type="entry name" value="PTS_HPr_His_P_site"/>
</dbReference>
<sequence>MYKCKTKIINPTGLHARPASDFVSAAKNFSSKIKINDLTNDELPANAKSIIMLLSLGLVQGTDIEILAEGEDEIEAVHTLVELIESGFGEV</sequence>
<dbReference type="PANTHER" id="PTHR33705:SF1">
    <property type="entry name" value="PHOSPHOCARRIER PROTEIN HPR"/>
    <property type="match status" value="1"/>
</dbReference>
<dbReference type="PANTHER" id="PTHR33705">
    <property type="entry name" value="PHOSPHOCARRIER PROTEIN HPR"/>
    <property type="match status" value="1"/>
</dbReference>
<proteinExistence type="predicted"/>
<evidence type="ECO:0000256" key="1">
    <source>
        <dbReference type="ARBA" id="ARBA00003681"/>
    </source>
</evidence>
<keyword evidence="8" id="KW-1185">Reference proteome</keyword>
<dbReference type="InterPro" id="IPR000032">
    <property type="entry name" value="HPr-like"/>
</dbReference>
<comment type="function">
    <text evidence="1">General (non sugar-specific) component of the phosphoenolpyruvate-dependent sugar phosphotransferase system (sugar PTS). This major carbohydrate active-transport system catalyzes the phosphorylation of incoming sugar substrates concomitantly with their translocation across the cell membrane. The phosphoryl group from phosphoenolpyruvate (PEP) is transferred to the phosphoryl carrier protein HPr by enzyme I. Phospho-HPr then transfers it to the PTS EIIA domain.</text>
</comment>
<dbReference type="SUPFAM" id="SSF55594">
    <property type="entry name" value="HPr-like"/>
    <property type="match status" value="1"/>
</dbReference>
<dbReference type="PROSITE" id="PS00369">
    <property type="entry name" value="PTS_HPR_HIS"/>
    <property type="match status" value="1"/>
</dbReference>
<dbReference type="Proteomes" id="UP001652394">
    <property type="component" value="Unassembled WGS sequence"/>
</dbReference>
<dbReference type="NCBIfam" id="TIGR01003">
    <property type="entry name" value="PTS_HPr_family"/>
    <property type="match status" value="1"/>
</dbReference>
<evidence type="ECO:0000256" key="4">
    <source>
        <dbReference type="ARBA" id="ARBA00022597"/>
    </source>
</evidence>